<accession>A0ABU3SGL4</accession>
<feature type="transmembrane region" description="Helical" evidence="2">
    <location>
        <begin position="5"/>
        <end position="25"/>
    </location>
</feature>
<dbReference type="InterPro" id="IPR017731">
    <property type="entry name" value="TssM1-like"/>
</dbReference>
<dbReference type="InterPro" id="IPR053156">
    <property type="entry name" value="T6SS_TssM-like"/>
</dbReference>
<gene>
    <name evidence="6" type="primary">tssM</name>
    <name evidence="6" type="ORF">RKE40_28970</name>
</gene>
<feature type="compositionally biased region" description="Low complexity" evidence="1">
    <location>
        <begin position="814"/>
        <end position="827"/>
    </location>
</feature>
<feature type="region of interest" description="Disordered" evidence="1">
    <location>
        <begin position="808"/>
        <end position="829"/>
    </location>
</feature>
<sequence length="1215" mass="132316">MNVAIWLRIVAIAVGTLALALLVWFGGPFVAIGDVRPFEPLFVRLPLVLLLVLGAAAWIALTIIRRRKAVAALSEALSKEESATSDSAALSSAMRDALATLKRTRGKDGGDYLYDLPWYVMIGPPGAGKTTALVNSGLKFPLARGGQAPAAVAGNGGTRYCDWWFAEEAVLIDTAGRYTTQDTDTKAERASWLAFLDLLKHNRPRQPINGVMVAISVEDLLTSTPEQIAAHAEAIRARLLELNERLKIDFPVYAVFTKADLIAGFNEFFGGLSEPQRRMVWGHTFQTLDKTRNMIGDVPPEFDALIERLNERLSDRLQDEPNPTARAHLFGLPSQMAALKPIVVDFLGRVFEPTRYQQSATLRGFYFTSGTQEGTPIDQLIGALSRNFGSEHAGAGSFSGRGKSYFLTDLIQKVIIGESGWVSTDLRATRRSALLRAAGFTAVALVAATLAGLWWTSYSRNSDLINQTNYALADYRSSAAPVLQETTISERNFSRVLPLLHKLRHMPAGYASKDEPTPVAATFGLSQRERLQSATQISYQEALERMLRSRIIFRLEEQLEANANNPGFIYEALKVYLMIGGRAKLDRDLVLAWMRLDWAENLFPGAANAKGREALEEHLTALLDLDEGDEPLVKLNQTLIETSQQTLRRMSIAERAYELLRTQGRNANRDWVAAQRGGSDVRLVFEGVSGEDLDSIRVPYFYTYDGFQNAFVDRLGDIGERIEKERWVLGENVDQAAITSQYASLFQDLLKLYSRDFTASWQRALRRLKLRPLNADKPKYVALSAIAAPTSPFKQLLESVRDETQLTKERAARRPSAAQAAAQAGKEAAAKTLEERANAALGRLGTSLPLSAPGVDRVLSGGSEALGANIEAGFKPYHVLVDGDLGRRPVDQALQIFAEINQNLATAATTPAQSAAANAAMVPLIASLRGNSSRYPAPFDAMIVSAVNDFEGDATSATISLLRQALGDEVSRTCTNLLANRYPFTKGSTRDIALSDFAQLFAPGTGAMDKFLKERLDPYIDKSGAQWTWRADSRVARALSPTTLREFQRASDIREAFFPTGGNLPSFQMVVVPTALSSDASGAKLEINGFTVASQQGVNTPTPVMWPGAGLARTSVTLTLGGSAGSNNAGGIFGGGFFSNSPTPAAPSEVKLFERDGVWSFFRLLDAGSVLRQGDNVVFTLASGGRQVGYQFGVGSLKNPLVLPALREIRCPTGI</sequence>
<dbReference type="PANTHER" id="PTHR36153:SF1">
    <property type="entry name" value="TYPE VI SECRETION SYSTEM COMPONENT TSSM1"/>
    <property type="match status" value="1"/>
</dbReference>
<evidence type="ECO:0000313" key="7">
    <source>
        <dbReference type="Proteomes" id="UP001254257"/>
    </source>
</evidence>
<feature type="domain" description="Type VI secretion system component TssM1 N-terminal" evidence="4">
    <location>
        <begin position="187"/>
        <end position="442"/>
    </location>
</feature>
<dbReference type="SUPFAM" id="SSF52540">
    <property type="entry name" value="P-loop containing nucleoside triphosphate hydrolases"/>
    <property type="match status" value="1"/>
</dbReference>
<keyword evidence="2" id="KW-0472">Membrane</keyword>
<dbReference type="Pfam" id="PF14331">
    <property type="entry name" value="IcmF-related_N"/>
    <property type="match status" value="1"/>
</dbReference>
<feature type="domain" description="Type VI secretion system component TssM1 helical" evidence="5">
    <location>
        <begin position="969"/>
        <end position="1061"/>
    </location>
</feature>
<dbReference type="Pfam" id="PF06761">
    <property type="entry name" value="IcmF-related"/>
    <property type="match status" value="1"/>
</dbReference>
<dbReference type="Pfam" id="PF21070">
    <property type="entry name" value="IcmF_helical"/>
    <property type="match status" value="1"/>
</dbReference>
<dbReference type="InterPro" id="IPR025743">
    <property type="entry name" value="TssM1_N"/>
</dbReference>
<dbReference type="InterPro" id="IPR009612">
    <property type="entry name" value="IcmF-rel"/>
</dbReference>
<dbReference type="NCBIfam" id="TIGR03348">
    <property type="entry name" value="VI_IcmF"/>
    <property type="match status" value="1"/>
</dbReference>
<keyword evidence="2" id="KW-0812">Transmembrane</keyword>
<protein>
    <submittedName>
        <fullName evidence="6">Type VI secretion system membrane subunit TssM</fullName>
    </submittedName>
</protein>
<organism evidence="6 7">
    <name type="scientific">Bosea rubneri</name>
    <dbReference type="NCBI Taxonomy" id="3075434"/>
    <lineage>
        <taxon>Bacteria</taxon>
        <taxon>Pseudomonadati</taxon>
        <taxon>Pseudomonadota</taxon>
        <taxon>Alphaproteobacteria</taxon>
        <taxon>Hyphomicrobiales</taxon>
        <taxon>Boseaceae</taxon>
        <taxon>Bosea</taxon>
    </lineage>
</organism>
<dbReference type="InterPro" id="IPR048677">
    <property type="entry name" value="TssM1_hel"/>
</dbReference>
<evidence type="ECO:0000256" key="1">
    <source>
        <dbReference type="SAM" id="MobiDB-lite"/>
    </source>
</evidence>
<dbReference type="PANTHER" id="PTHR36153">
    <property type="entry name" value="INNER MEMBRANE PROTEIN-RELATED"/>
    <property type="match status" value="1"/>
</dbReference>
<feature type="transmembrane region" description="Helical" evidence="2">
    <location>
        <begin position="433"/>
        <end position="455"/>
    </location>
</feature>
<evidence type="ECO:0000259" key="4">
    <source>
        <dbReference type="Pfam" id="PF14331"/>
    </source>
</evidence>
<keyword evidence="7" id="KW-1185">Reference proteome</keyword>
<comment type="caution">
    <text evidence="6">The sequence shown here is derived from an EMBL/GenBank/DDBJ whole genome shotgun (WGS) entry which is preliminary data.</text>
</comment>
<evidence type="ECO:0000259" key="5">
    <source>
        <dbReference type="Pfam" id="PF21070"/>
    </source>
</evidence>
<dbReference type="EMBL" id="JAWDID010000097">
    <property type="protein sequence ID" value="MDU0343934.1"/>
    <property type="molecule type" value="Genomic_DNA"/>
</dbReference>
<dbReference type="CDD" id="cd00882">
    <property type="entry name" value="Ras_like_GTPase"/>
    <property type="match status" value="1"/>
</dbReference>
<feature type="domain" description="IcmF-related" evidence="3">
    <location>
        <begin position="497"/>
        <end position="805"/>
    </location>
</feature>
<proteinExistence type="predicted"/>
<dbReference type="InterPro" id="IPR027417">
    <property type="entry name" value="P-loop_NTPase"/>
</dbReference>
<dbReference type="Proteomes" id="UP001254257">
    <property type="component" value="Unassembled WGS sequence"/>
</dbReference>
<evidence type="ECO:0000313" key="6">
    <source>
        <dbReference type="EMBL" id="MDU0343934.1"/>
    </source>
</evidence>
<dbReference type="RefSeq" id="WP_316021626.1">
    <property type="nucleotide sequence ID" value="NZ_JAWDID010000097.1"/>
</dbReference>
<name>A0ABU3SGL4_9HYPH</name>
<evidence type="ECO:0000259" key="3">
    <source>
        <dbReference type="Pfam" id="PF06761"/>
    </source>
</evidence>
<feature type="transmembrane region" description="Helical" evidence="2">
    <location>
        <begin position="45"/>
        <end position="64"/>
    </location>
</feature>
<evidence type="ECO:0000256" key="2">
    <source>
        <dbReference type="SAM" id="Phobius"/>
    </source>
</evidence>
<reference evidence="6 7" key="1">
    <citation type="submission" date="2023-09" db="EMBL/GenBank/DDBJ databases">
        <title>Whole genome shotgun sequencing (WGS) of Bosea sp. ZW T0_25, isolated from stored onions (Allium cepa).</title>
        <authorList>
            <person name="Stoll D.A."/>
            <person name="Huch M."/>
        </authorList>
    </citation>
    <scope>NUCLEOTIDE SEQUENCE [LARGE SCALE GENOMIC DNA]</scope>
    <source>
        <strain evidence="6 7">ZW T0_25</strain>
    </source>
</reference>
<keyword evidence="2" id="KW-1133">Transmembrane helix</keyword>